<accession>A0ACC5R6H7</accession>
<evidence type="ECO:0000313" key="2">
    <source>
        <dbReference type="Proteomes" id="UP000616151"/>
    </source>
</evidence>
<sequence length="367" mass="39946">MRHVAFMSRRQMLAVMAGGAAALGSFGPARAAEKTKVTMFGWDGYQTGLMATSNLAAQDVELAFSAMNNNDEIITRLASGGNDIDLITPYMGYVPLLAAAGLIQPIDDALVPNLQKVPELFRNDRNIMVDGKRYAVPFTWGSGAMVYDPAVIKTAPESWFDVLKPEYAGKVGMSDDPLGNLLLAAKLVTDAEVPTRLTRAQLDKAIAFLIKLKKEHLRQIAVSFGELADALARNEISITFNGGEFVKKYAADKGKVVEFTYPKEGTFAWLDVCSLAASSKNTAAAHKVLNEMIETQSQLALAKETAQGICNVDAIAALDPALKFYPYDNLADFGSKAQFYQMPPLETDDGIMTWTDWQEAYEGFKAA</sequence>
<name>A0ACC5R6H7_9HYPH</name>
<evidence type="ECO:0000313" key="1">
    <source>
        <dbReference type="EMBL" id="MBK1867968.1"/>
    </source>
</evidence>
<gene>
    <name evidence="1" type="ORF">JHL16_16545</name>
</gene>
<reference evidence="1" key="1">
    <citation type="submission" date="2021-01" db="EMBL/GenBank/DDBJ databases">
        <authorList>
            <person name="Sun Q."/>
        </authorList>
    </citation>
    <scope>NUCLEOTIDE SEQUENCE</scope>
    <source>
        <strain evidence="1">YIM B02566</strain>
    </source>
</reference>
<proteinExistence type="predicted"/>
<protein>
    <submittedName>
        <fullName evidence="1">Extracellular solute-binding protein</fullName>
    </submittedName>
</protein>
<organism evidence="1 2">
    <name type="scientific">Taklimakanibacter albus</name>
    <dbReference type="NCBI Taxonomy" id="2800327"/>
    <lineage>
        <taxon>Bacteria</taxon>
        <taxon>Pseudomonadati</taxon>
        <taxon>Pseudomonadota</taxon>
        <taxon>Alphaproteobacteria</taxon>
        <taxon>Hyphomicrobiales</taxon>
        <taxon>Aestuariivirgaceae</taxon>
        <taxon>Taklimakanibacter</taxon>
    </lineage>
</organism>
<keyword evidence="2" id="KW-1185">Reference proteome</keyword>
<dbReference type="Proteomes" id="UP000616151">
    <property type="component" value="Unassembled WGS sequence"/>
</dbReference>
<comment type="caution">
    <text evidence="1">The sequence shown here is derived from an EMBL/GenBank/DDBJ whole genome shotgun (WGS) entry which is preliminary data.</text>
</comment>
<dbReference type="EMBL" id="JAENHL010000007">
    <property type="protein sequence ID" value="MBK1867968.1"/>
    <property type="molecule type" value="Genomic_DNA"/>
</dbReference>